<organism evidence="1 2">
    <name type="scientific">Athelia psychrophila</name>
    <dbReference type="NCBI Taxonomy" id="1759441"/>
    <lineage>
        <taxon>Eukaryota</taxon>
        <taxon>Fungi</taxon>
        <taxon>Dikarya</taxon>
        <taxon>Basidiomycota</taxon>
        <taxon>Agaricomycotina</taxon>
        <taxon>Agaricomycetes</taxon>
        <taxon>Agaricomycetidae</taxon>
        <taxon>Atheliales</taxon>
        <taxon>Atheliaceae</taxon>
        <taxon>Athelia</taxon>
    </lineage>
</organism>
<evidence type="ECO:0008006" key="3">
    <source>
        <dbReference type="Google" id="ProtNLM"/>
    </source>
</evidence>
<protein>
    <recommendedName>
        <fullName evidence="3">F-box domain-containing protein</fullName>
    </recommendedName>
</protein>
<keyword evidence="2" id="KW-1185">Reference proteome</keyword>
<proteinExistence type="predicted"/>
<name>A0A166B302_9AGAM</name>
<dbReference type="AlphaFoldDB" id="A0A166B302"/>
<dbReference type="STRING" id="436010.A0A166B302"/>
<reference evidence="1 2" key="1">
    <citation type="journal article" date="2016" name="Mol. Biol. Evol.">
        <title>Comparative Genomics of Early-Diverging Mushroom-Forming Fungi Provides Insights into the Origins of Lignocellulose Decay Capabilities.</title>
        <authorList>
            <person name="Nagy L.G."/>
            <person name="Riley R."/>
            <person name="Tritt A."/>
            <person name="Adam C."/>
            <person name="Daum C."/>
            <person name="Floudas D."/>
            <person name="Sun H."/>
            <person name="Yadav J.S."/>
            <person name="Pangilinan J."/>
            <person name="Larsson K.H."/>
            <person name="Matsuura K."/>
            <person name="Barry K."/>
            <person name="Labutti K."/>
            <person name="Kuo R."/>
            <person name="Ohm R.A."/>
            <person name="Bhattacharya S.S."/>
            <person name="Shirouzu T."/>
            <person name="Yoshinaga Y."/>
            <person name="Martin F.M."/>
            <person name="Grigoriev I.V."/>
            <person name="Hibbett D.S."/>
        </authorList>
    </citation>
    <scope>NUCLEOTIDE SEQUENCE [LARGE SCALE GENOMIC DNA]</scope>
    <source>
        <strain evidence="1 2">CBS 109695</strain>
    </source>
</reference>
<dbReference type="Proteomes" id="UP000076532">
    <property type="component" value="Unassembled WGS sequence"/>
</dbReference>
<accession>A0A166B302</accession>
<evidence type="ECO:0000313" key="2">
    <source>
        <dbReference type="Proteomes" id="UP000076532"/>
    </source>
</evidence>
<dbReference type="OrthoDB" id="3022607at2759"/>
<dbReference type="EMBL" id="KV417650">
    <property type="protein sequence ID" value="KZP12224.1"/>
    <property type="molecule type" value="Genomic_DNA"/>
</dbReference>
<gene>
    <name evidence="1" type="ORF">FIBSPDRAFT_755175</name>
</gene>
<evidence type="ECO:0000313" key="1">
    <source>
        <dbReference type="EMBL" id="KZP12224.1"/>
    </source>
</evidence>
<sequence>MPATSPRCTNCKVEYDIGRDFTSQFNTVFSPVYHLLRSHEPPNPAETLAITNMLSEARDILAAVDAMADHLCEVMKLLTDEKRHHQALILEHTNLLGPIRNIPQDVLGYIFLLCLPSSEEASFDFKNAPLVLTQVCKEWQQCAYIY</sequence>